<dbReference type="InterPro" id="IPR025521">
    <property type="entry name" value="Neprosin_propep"/>
</dbReference>
<sequence>MISRMMASLTVFIILIIAVMVTGREYDDTRDAEIDELLKKLNKPALKSIKSPDGDIIDCVHMKNHPIYDNPLFKNHTIQMRPSSYPKGWNKEASKTQNHSMVMQLWTINGKCPKNSIPIIRPRRENILQAESVERYGRKDPNSLPQPKPTNPPSNTTNEYAIVTVNSPQGKFHGAQADINVWKPHVQTRREFSLAQIWVMGGTYPSRDTIEAGWQVFQRFYGDDKPRFFIYWTADEYKKTGCYDLRCPGFVHVNRDFVIGAPMPKVSVMGGRQASFLTTIWKDPRTGNWWLRLGYYQILGYWPSSLFSNLKNGASEIHWGGEITNYKEDSQHTSTNMGSGRFGYEGYKKASYFMNLEIEEDGVTKPPESLTPFVTNQNCYNVIRNPFHPQLGASFYYGGPGRNAMCK</sequence>
<comment type="caution">
    <text evidence="4">The sequence shown here is derived from an EMBL/GenBank/DDBJ whole genome shotgun (WGS) entry which is preliminary data.</text>
</comment>
<evidence type="ECO:0000259" key="3">
    <source>
        <dbReference type="PROSITE" id="PS52045"/>
    </source>
</evidence>
<dbReference type="Gene3D" id="3.90.1320.10">
    <property type="entry name" value="Outer-capsid protein sigma 3, large lobe"/>
    <property type="match status" value="1"/>
</dbReference>
<reference evidence="4 5" key="1">
    <citation type="submission" date="2021-03" db="EMBL/GenBank/DDBJ databases">
        <authorList>
            <person name="King G.J."/>
            <person name="Bancroft I."/>
            <person name="Baten A."/>
            <person name="Bloomfield J."/>
            <person name="Borpatragohain P."/>
            <person name="He Z."/>
            <person name="Irish N."/>
            <person name="Irwin J."/>
            <person name="Liu K."/>
            <person name="Mauleon R.P."/>
            <person name="Moore J."/>
            <person name="Morris R."/>
            <person name="Ostergaard L."/>
            <person name="Wang B."/>
            <person name="Wells R."/>
        </authorList>
    </citation>
    <scope>NUCLEOTIDE SEQUENCE [LARGE SCALE GENOMIC DNA]</scope>
    <source>
        <strain evidence="4">R-o-18</strain>
        <tissue evidence="4">Leaf</tissue>
    </source>
</reference>
<dbReference type="Pfam" id="PF14365">
    <property type="entry name" value="Neprosin_AP"/>
    <property type="match status" value="1"/>
</dbReference>
<protein>
    <recommendedName>
        <fullName evidence="3">Neprosin PEP catalytic domain-containing protein</fullName>
    </recommendedName>
</protein>
<proteinExistence type="predicted"/>
<evidence type="ECO:0000313" key="5">
    <source>
        <dbReference type="Proteomes" id="UP000823674"/>
    </source>
</evidence>
<name>A0ABQ7KXQ4_BRACM</name>
<feature type="chain" id="PRO_5046183042" description="Neprosin PEP catalytic domain-containing protein" evidence="2">
    <location>
        <begin position="24"/>
        <end position="407"/>
    </location>
</feature>
<dbReference type="PANTHER" id="PTHR31589">
    <property type="entry name" value="PROTEIN, PUTATIVE (DUF239)-RELATED-RELATED"/>
    <property type="match status" value="1"/>
</dbReference>
<dbReference type="EMBL" id="JADBGQ010000009">
    <property type="protein sequence ID" value="KAG5379162.1"/>
    <property type="molecule type" value="Genomic_DNA"/>
</dbReference>
<accession>A0ABQ7KXQ4</accession>
<evidence type="ECO:0000256" key="2">
    <source>
        <dbReference type="SAM" id="SignalP"/>
    </source>
</evidence>
<dbReference type="InterPro" id="IPR004314">
    <property type="entry name" value="Neprosin"/>
</dbReference>
<dbReference type="Pfam" id="PF03080">
    <property type="entry name" value="Neprosin"/>
    <property type="match status" value="1"/>
</dbReference>
<evidence type="ECO:0000256" key="1">
    <source>
        <dbReference type="SAM" id="MobiDB-lite"/>
    </source>
</evidence>
<feature type="signal peptide" evidence="2">
    <location>
        <begin position="1"/>
        <end position="23"/>
    </location>
</feature>
<feature type="domain" description="Neprosin PEP catalytic" evidence="3">
    <location>
        <begin position="153"/>
        <end position="407"/>
    </location>
</feature>
<keyword evidence="5" id="KW-1185">Reference proteome</keyword>
<dbReference type="PROSITE" id="PS52045">
    <property type="entry name" value="NEPROSIN_PEP_CD"/>
    <property type="match status" value="1"/>
</dbReference>
<feature type="compositionally biased region" description="Basic and acidic residues" evidence="1">
    <location>
        <begin position="131"/>
        <end position="141"/>
    </location>
</feature>
<dbReference type="Proteomes" id="UP000823674">
    <property type="component" value="Chromosome A07"/>
</dbReference>
<organism evidence="4 5">
    <name type="scientific">Brassica rapa subsp. trilocularis</name>
    <dbReference type="NCBI Taxonomy" id="1813537"/>
    <lineage>
        <taxon>Eukaryota</taxon>
        <taxon>Viridiplantae</taxon>
        <taxon>Streptophyta</taxon>
        <taxon>Embryophyta</taxon>
        <taxon>Tracheophyta</taxon>
        <taxon>Spermatophyta</taxon>
        <taxon>Magnoliopsida</taxon>
        <taxon>eudicotyledons</taxon>
        <taxon>Gunneridae</taxon>
        <taxon>Pentapetalae</taxon>
        <taxon>rosids</taxon>
        <taxon>malvids</taxon>
        <taxon>Brassicales</taxon>
        <taxon>Brassicaceae</taxon>
        <taxon>Brassiceae</taxon>
        <taxon>Brassica</taxon>
    </lineage>
</organism>
<dbReference type="PANTHER" id="PTHR31589:SF153">
    <property type="entry name" value="NEPROSIN DOMAIN-CONTAINING PROTEIN"/>
    <property type="match status" value="1"/>
</dbReference>
<dbReference type="InterPro" id="IPR053168">
    <property type="entry name" value="Glutamic_endopeptidase"/>
</dbReference>
<feature type="region of interest" description="Disordered" evidence="1">
    <location>
        <begin position="131"/>
        <end position="157"/>
    </location>
</feature>
<evidence type="ECO:0000313" key="4">
    <source>
        <dbReference type="EMBL" id="KAG5379162.1"/>
    </source>
</evidence>
<gene>
    <name evidence="4" type="primary">A07p021800.1_BraROA</name>
    <name evidence="4" type="ORF">IGI04_027004</name>
</gene>
<keyword evidence="2" id="KW-0732">Signal</keyword>